<feature type="domain" description="Xaa-Pro dipeptidyl-peptidase C-terminal" evidence="3">
    <location>
        <begin position="385"/>
        <end position="640"/>
    </location>
</feature>
<evidence type="ECO:0000256" key="1">
    <source>
        <dbReference type="ARBA" id="ARBA00022801"/>
    </source>
</evidence>
<dbReference type="SMART" id="SM00939">
    <property type="entry name" value="PepX_C"/>
    <property type="match status" value="1"/>
</dbReference>
<dbReference type="InterPro" id="IPR005674">
    <property type="entry name" value="CocE/Ser_esterase"/>
</dbReference>
<evidence type="ECO:0000259" key="3">
    <source>
        <dbReference type="SMART" id="SM00939"/>
    </source>
</evidence>
<dbReference type="Pfam" id="PF08530">
    <property type="entry name" value="PepX_C"/>
    <property type="match status" value="1"/>
</dbReference>
<organism evidence="4 5">
    <name type="scientific">Gemmatimonas aurantiaca (strain DSM 14586 / JCM 11422 / NBRC 100505 / T-27)</name>
    <dbReference type="NCBI Taxonomy" id="379066"/>
    <lineage>
        <taxon>Bacteria</taxon>
        <taxon>Pseudomonadati</taxon>
        <taxon>Gemmatimonadota</taxon>
        <taxon>Gemmatimonadia</taxon>
        <taxon>Gemmatimonadales</taxon>
        <taxon>Gemmatimonadaceae</taxon>
        <taxon>Gemmatimonas</taxon>
    </lineage>
</organism>
<keyword evidence="5" id="KW-1185">Reference proteome</keyword>
<dbReference type="InterPro" id="IPR000383">
    <property type="entry name" value="Xaa-Pro-like_dom"/>
</dbReference>
<dbReference type="eggNOG" id="COG2936">
    <property type="taxonomic scope" value="Bacteria"/>
</dbReference>
<dbReference type="Gene3D" id="1.10.3020.10">
    <property type="entry name" value="alpha-amino acid ester hydrolase ( Helical cap domain)"/>
    <property type="match status" value="1"/>
</dbReference>
<dbReference type="Proteomes" id="UP000002209">
    <property type="component" value="Chromosome"/>
</dbReference>
<protein>
    <submittedName>
        <fullName evidence="4">Putative hydrolase</fullName>
    </submittedName>
</protein>
<gene>
    <name evidence="4" type="ordered locus">GAU_2330</name>
</gene>
<dbReference type="InterPro" id="IPR029058">
    <property type="entry name" value="AB_hydrolase_fold"/>
</dbReference>
<accession>C1AAW6</accession>
<name>C1AAW6_GEMAT</name>
<dbReference type="Pfam" id="PF02129">
    <property type="entry name" value="Peptidase_S15"/>
    <property type="match status" value="1"/>
</dbReference>
<dbReference type="GO" id="GO:0008239">
    <property type="term" value="F:dipeptidyl-peptidase activity"/>
    <property type="evidence" value="ECO:0007669"/>
    <property type="project" value="InterPro"/>
</dbReference>
<dbReference type="HOGENOM" id="CLU_015590_5_1_0"/>
<feature type="chain" id="PRO_5002904618" evidence="2">
    <location>
        <begin position="22"/>
        <end position="650"/>
    </location>
</feature>
<dbReference type="EMBL" id="AP009153">
    <property type="protein sequence ID" value="BAH39372.1"/>
    <property type="molecule type" value="Genomic_DNA"/>
</dbReference>
<dbReference type="SUPFAM" id="SSF53474">
    <property type="entry name" value="alpha/beta-Hydrolases"/>
    <property type="match status" value="1"/>
</dbReference>
<proteinExistence type="predicted"/>
<evidence type="ECO:0000256" key="2">
    <source>
        <dbReference type="SAM" id="SignalP"/>
    </source>
</evidence>
<dbReference type="NCBIfam" id="TIGR00976">
    <property type="entry name" value="CocE_NonD"/>
    <property type="match status" value="1"/>
</dbReference>
<sequence length="650" mass="71346">MGRVAATLALALAGLSPSLQAQAPAPNAELIATRHAQEAELQQLADVHRSVMMPMRDGVRLMTDIYVPKGRSGGVPLILSKTPYNMNWWDVRNGAPRDVSAVLGAIKRGYAYALQNERGHFYSEGQYDILGPPATDGHDAVDWFTKQSWSNGRVGMIGCSSTAEYQMAVAGTKPKGLAALVPQGYGAGVGRVGGWYEQGNWYRGGAVQMLFITWINSQQNAQRPMFAPNLSQSDLTRLRKSFDLAWQGPSIDWSKALWHLPVQDILKAVDGPPGVFADKMPVATGGEMIKRTPNDPRWDKGGLYNDSMPFDTPALWFMSWYDVSVGPNIAMWQHAMKVASPEVAKQQYAVIAPVAHCSYTRATENTVVGERSMGDARLDYDALTYGWFDTFLKTSTKTGLLDTLPRIRYFTMGSNTWQSSDVWPPKGATPTTWYLTSGGSANTMNGNGALVAKLPKAQRDTFTYDPMKPVTSYGGNVCCTGTAIQAGSFDQRVRETNPAILVYTSEPLKEGIEVSGPISVTLYVGSDAKDTDFTVKLIDVDTEGRAWNLDETIQRMRYHTGYDKPETRMEVGKKYKVTLGPLNTSNFFKAGHRVRVEVSSSNFPRFDRNLNTGGDNFSETTGVVAHNIVFHGGKDTPSSITLPIVRAVKK</sequence>
<dbReference type="SUPFAM" id="SSF49785">
    <property type="entry name" value="Galactose-binding domain-like"/>
    <property type="match status" value="1"/>
</dbReference>
<reference evidence="5" key="1">
    <citation type="submission" date="2006-03" db="EMBL/GenBank/DDBJ databases">
        <title>Complete genome sequence of Gemmatimonas aurantiaca T-27 that represents a novel phylum Gemmatimonadetes.</title>
        <authorList>
            <person name="Takasaki K."/>
            <person name="Ichikawa N."/>
            <person name="Miura H."/>
            <person name="Matsushita S."/>
            <person name="Watanabe Y."/>
            <person name="Oguchi A."/>
            <person name="Ankai A."/>
            <person name="Yashiro I."/>
            <person name="Takahashi M."/>
            <person name="Terui Y."/>
            <person name="Fukui S."/>
            <person name="Yokoyama H."/>
            <person name="Tanikawa S."/>
            <person name="Hanada S."/>
            <person name="Kamagata Y."/>
            <person name="Fujita N."/>
        </authorList>
    </citation>
    <scope>NUCLEOTIDE SEQUENCE [LARGE SCALE GENOMIC DNA]</scope>
    <source>
        <strain evidence="5">T-27 / DSM 14586 / JCM 11422 / NBRC 100505</strain>
    </source>
</reference>
<dbReference type="Gene3D" id="2.60.120.260">
    <property type="entry name" value="Galactose-binding domain-like"/>
    <property type="match status" value="1"/>
</dbReference>
<dbReference type="Gene3D" id="3.40.50.1820">
    <property type="entry name" value="alpha/beta hydrolase"/>
    <property type="match status" value="1"/>
</dbReference>
<evidence type="ECO:0000313" key="4">
    <source>
        <dbReference type="EMBL" id="BAH39372.1"/>
    </source>
</evidence>
<keyword evidence="1 4" id="KW-0378">Hydrolase</keyword>
<feature type="signal peptide" evidence="2">
    <location>
        <begin position="1"/>
        <end position="21"/>
    </location>
</feature>
<dbReference type="AlphaFoldDB" id="C1AAW6"/>
<keyword evidence="2" id="KW-0732">Signal</keyword>
<evidence type="ECO:0000313" key="5">
    <source>
        <dbReference type="Proteomes" id="UP000002209"/>
    </source>
</evidence>
<dbReference type="InterPro" id="IPR008979">
    <property type="entry name" value="Galactose-bd-like_sf"/>
</dbReference>
<dbReference type="KEGG" id="gau:GAU_2330"/>
<dbReference type="InterPro" id="IPR013736">
    <property type="entry name" value="Xaa-Pro_dipept_C"/>
</dbReference>